<dbReference type="GeneID" id="11531743"/>
<dbReference type="GO" id="GO:0006888">
    <property type="term" value="P:endoplasmic reticulum to Golgi vesicle-mediated transport"/>
    <property type="evidence" value="ECO:0007669"/>
    <property type="project" value="EnsemblFungi"/>
</dbReference>
<dbReference type="GO" id="GO:0005484">
    <property type="term" value="F:SNAP receptor activity"/>
    <property type="evidence" value="ECO:0007669"/>
    <property type="project" value="EnsemblFungi"/>
</dbReference>
<evidence type="ECO:0000256" key="8">
    <source>
        <dbReference type="ARBA" id="ARBA00046280"/>
    </source>
</evidence>
<evidence type="ECO:0000256" key="9">
    <source>
        <dbReference type="SAM" id="MobiDB-lite"/>
    </source>
</evidence>
<evidence type="ECO:0000256" key="2">
    <source>
        <dbReference type="ARBA" id="ARBA00022448"/>
    </source>
</evidence>
<keyword evidence="4" id="KW-0653">Protein transport</keyword>
<dbReference type="SUPFAM" id="SSF58038">
    <property type="entry name" value="SNARE fusion complex"/>
    <property type="match status" value="1"/>
</dbReference>
<dbReference type="eggNOG" id="KOG3385">
    <property type="taxonomic scope" value="Eukaryota"/>
</dbReference>
<dbReference type="EMBL" id="HE612867">
    <property type="protein sequence ID" value="CCE65428.1"/>
    <property type="molecule type" value="Genomic_DNA"/>
</dbReference>
<evidence type="ECO:0000256" key="6">
    <source>
        <dbReference type="ARBA" id="ARBA00023034"/>
    </source>
</evidence>
<dbReference type="KEGG" id="tpf:TPHA_0L00720"/>
<dbReference type="PANTHER" id="PTHR12791">
    <property type="entry name" value="GOLGI SNARE BET1-RELATED"/>
    <property type="match status" value="1"/>
</dbReference>
<gene>
    <name evidence="12" type="primary">TPHA0L00720</name>
    <name evidence="12" type="ordered locus">TPHA_0L00720</name>
</gene>
<evidence type="ECO:0000313" key="13">
    <source>
        <dbReference type="Proteomes" id="UP000005666"/>
    </source>
</evidence>
<dbReference type="HOGENOM" id="CLU_086133_1_1_1"/>
<dbReference type="SMART" id="SM00397">
    <property type="entry name" value="t_SNARE"/>
    <property type="match status" value="1"/>
</dbReference>
<proteinExistence type="predicted"/>
<dbReference type="PROSITE" id="PS50192">
    <property type="entry name" value="T_SNARE"/>
    <property type="match status" value="1"/>
</dbReference>
<keyword evidence="6" id="KW-0333">Golgi apparatus</keyword>
<keyword evidence="7 10" id="KW-0472">Membrane</keyword>
<evidence type="ECO:0000256" key="4">
    <source>
        <dbReference type="ARBA" id="ARBA00022927"/>
    </source>
</evidence>
<feature type="domain" description="T-SNARE coiled-coil homology" evidence="11">
    <location>
        <begin position="44"/>
        <end position="106"/>
    </location>
</feature>
<dbReference type="GO" id="GO:0048280">
    <property type="term" value="P:vesicle fusion with Golgi apparatus"/>
    <property type="evidence" value="ECO:0007669"/>
    <property type="project" value="EnsemblFungi"/>
</dbReference>
<dbReference type="GO" id="GO:0000139">
    <property type="term" value="C:Golgi membrane"/>
    <property type="evidence" value="ECO:0007669"/>
    <property type="project" value="UniProtKB-SubCell"/>
</dbReference>
<dbReference type="GO" id="GO:0030134">
    <property type="term" value="C:COPII-coated ER to Golgi transport vesicle"/>
    <property type="evidence" value="ECO:0007669"/>
    <property type="project" value="EnsemblFungi"/>
</dbReference>
<evidence type="ECO:0000256" key="10">
    <source>
        <dbReference type="SAM" id="Phobius"/>
    </source>
</evidence>
<dbReference type="RefSeq" id="XP_003687862.1">
    <property type="nucleotide sequence ID" value="XM_003687814.1"/>
</dbReference>
<evidence type="ECO:0000256" key="3">
    <source>
        <dbReference type="ARBA" id="ARBA00022692"/>
    </source>
</evidence>
<feature type="transmembrane region" description="Helical" evidence="10">
    <location>
        <begin position="112"/>
        <end position="133"/>
    </location>
</feature>
<evidence type="ECO:0000256" key="1">
    <source>
        <dbReference type="ARBA" id="ARBA00004394"/>
    </source>
</evidence>
<name>G8BZV0_TETPH</name>
<comment type="subcellular location">
    <subcellularLocation>
        <location evidence="8">Endomembrane system</location>
        <topology evidence="8">Single-pass type IV membrane protein</topology>
    </subcellularLocation>
    <subcellularLocation>
        <location evidence="1">Golgi apparatus membrane</location>
    </subcellularLocation>
</comment>
<dbReference type="STRING" id="1071381.G8BZV0"/>
<feature type="region of interest" description="Disordered" evidence="9">
    <location>
        <begin position="1"/>
        <end position="33"/>
    </location>
</feature>
<keyword evidence="13" id="KW-1185">Reference proteome</keyword>
<keyword evidence="2" id="KW-0813">Transport</keyword>
<dbReference type="OrthoDB" id="261831at2759"/>
<feature type="compositionally biased region" description="Polar residues" evidence="9">
    <location>
        <begin position="1"/>
        <end position="29"/>
    </location>
</feature>
<sequence>MHSESNLSQRDNSRTQLFGSENDMNSSFSPFDKSKLDYSQSTLAQLESQSEENMNVMNEKIKALKSLSLRMGDEIRGSNKSLDTLGDTFENATVKLKHTYTNMMIMAKKSGISFTTWILIFVVVFLLFFWVWIT</sequence>
<dbReference type="InterPro" id="IPR000727">
    <property type="entry name" value="T_SNARE_dom"/>
</dbReference>
<dbReference type="Gene3D" id="1.20.5.110">
    <property type="match status" value="1"/>
</dbReference>
<evidence type="ECO:0000259" key="11">
    <source>
        <dbReference type="PROSITE" id="PS50192"/>
    </source>
</evidence>
<dbReference type="Proteomes" id="UP000005666">
    <property type="component" value="Chromosome 12"/>
</dbReference>
<protein>
    <recommendedName>
        <fullName evidence="11">t-SNARE coiled-coil homology domain-containing protein</fullName>
    </recommendedName>
</protein>
<dbReference type="OMA" id="FFWVWIT"/>
<dbReference type="GO" id="GO:0006890">
    <property type="term" value="P:retrograde vesicle-mediated transport, Golgi to endoplasmic reticulum"/>
    <property type="evidence" value="ECO:0007669"/>
    <property type="project" value="EnsemblFungi"/>
</dbReference>
<keyword evidence="5 10" id="KW-1133">Transmembrane helix</keyword>
<dbReference type="GO" id="GO:0006886">
    <property type="term" value="P:intracellular protein transport"/>
    <property type="evidence" value="ECO:0007669"/>
    <property type="project" value="EnsemblFungi"/>
</dbReference>
<evidence type="ECO:0000313" key="12">
    <source>
        <dbReference type="EMBL" id="CCE65428.1"/>
    </source>
</evidence>
<dbReference type="GO" id="GO:0005789">
    <property type="term" value="C:endoplasmic reticulum membrane"/>
    <property type="evidence" value="ECO:0007669"/>
    <property type="project" value="EnsemblFungi"/>
</dbReference>
<reference evidence="12 13" key="1">
    <citation type="journal article" date="2011" name="Proc. Natl. Acad. Sci. U.S.A.">
        <title>Evolutionary erosion of yeast sex chromosomes by mating-type switching accidents.</title>
        <authorList>
            <person name="Gordon J.L."/>
            <person name="Armisen D."/>
            <person name="Proux-Wera E."/>
            <person name="Oheigeartaigh S.S."/>
            <person name="Byrne K.P."/>
            <person name="Wolfe K.H."/>
        </authorList>
    </citation>
    <scope>NUCLEOTIDE SEQUENCE [LARGE SCALE GENOMIC DNA]</scope>
    <source>
        <strain evidence="13">ATCC 24235 / CBS 4417 / NBRC 1672 / NRRL Y-8282 / UCD 70-5</strain>
    </source>
</reference>
<dbReference type="AlphaFoldDB" id="G8BZV0"/>
<dbReference type="InterPro" id="IPR039899">
    <property type="entry name" value="BET1_SNARE"/>
</dbReference>
<evidence type="ECO:0000256" key="5">
    <source>
        <dbReference type="ARBA" id="ARBA00022989"/>
    </source>
</evidence>
<organism evidence="12 13">
    <name type="scientific">Tetrapisispora phaffii (strain ATCC 24235 / CBS 4417 / NBRC 1672 / NRRL Y-8282 / UCD 70-5)</name>
    <name type="common">Yeast</name>
    <name type="synonym">Fabospora phaffii</name>
    <dbReference type="NCBI Taxonomy" id="1071381"/>
    <lineage>
        <taxon>Eukaryota</taxon>
        <taxon>Fungi</taxon>
        <taxon>Dikarya</taxon>
        <taxon>Ascomycota</taxon>
        <taxon>Saccharomycotina</taxon>
        <taxon>Saccharomycetes</taxon>
        <taxon>Saccharomycetales</taxon>
        <taxon>Saccharomycetaceae</taxon>
        <taxon>Tetrapisispora</taxon>
    </lineage>
</organism>
<dbReference type="CDD" id="cd15853">
    <property type="entry name" value="SNARE_Bet1"/>
    <property type="match status" value="1"/>
</dbReference>
<keyword evidence="3 10" id="KW-0812">Transmembrane</keyword>
<evidence type="ECO:0000256" key="7">
    <source>
        <dbReference type="ARBA" id="ARBA00023136"/>
    </source>
</evidence>
<accession>G8BZV0</accession>
<dbReference type="GO" id="GO:0031201">
    <property type="term" value="C:SNARE complex"/>
    <property type="evidence" value="ECO:0007669"/>
    <property type="project" value="EnsemblFungi"/>
</dbReference>